<feature type="domain" description="HTH arsR-type" evidence="4">
    <location>
        <begin position="1"/>
        <end position="95"/>
    </location>
</feature>
<dbReference type="RefSeq" id="WP_117201321.1">
    <property type="nucleotide sequence ID" value="NZ_JBHTBK010000007.1"/>
</dbReference>
<organism evidence="5 6">
    <name type="scientific">Cognatiluteimonas weifangensis</name>
    <dbReference type="NCBI Taxonomy" id="2303539"/>
    <lineage>
        <taxon>Bacteria</taxon>
        <taxon>Pseudomonadati</taxon>
        <taxon>Pseudomonadota</taxon>
        <taxon>Gammaproteobacteria</taxon>
        <taxon>Lysobacterales</taxon>
        <taxon>Lysobacteraceae</taxon>
        <taxon>Cognatiluteimonas</taxon>
    </lineage>
</organism>
<keyword evidence="6" id="KW-1185">Reference proteome</keyword>
<evidence type="ECO:0000256" key="1">
    <source>
        <dbReference type="ARBA" id="ARBA00023015"/>
    </source>
</evidence>
<dbReference type="NCBIfam" id="NF033788">
    <property type="entry name" value="HTH_metalloreg"/>
    <property type="match status" value="1"/>
</dbReference>
<protein>
    <submittedName>
        <fullName evidence="5">Transcriptional regulator</fullName>
    </submittedName>
</protein>
<keyword evidence="1" id="KW-0805">Transcription regulation</keyword>
<dbReference type="PRINTS" id="PR00778">
    <property type="entry name" value="HTHARSR"/>
</dbReference>
<keyword evidence="2" id="KW-0238">DNA-binding</keyword>
<dbReference type="InterPro" id="IPR036390">
    <property type="entry name" value="WH_DNA-bd_sf"/>
</dbReference>
<dbReference type="Proteomes" id="UP000262917">
    <property type="component" value="Unassembled WGS sequence"/>
</dbReference>
<dbReference type="PANTHER" id="PTHR43132:SF2">
    <property type="entry name" value="ARSENICAL RESISTANCE OPERON REPRESSOR ARSR-RELATED"/>
    <property type="match status" value="1"/>
</dbReference>
<gene>
    <name evidence="5" type="ORF">D0Y53_01405</name>
</gene>
<dbReference type="InterPro" id="IPR036388">
    <property type="entry name" value="WH-like_DNA-bd_sf"/>
</dbReference>
<dbReference type="SUPFAM" id="SSF46785">
    <property type="entry name" value="Winged helix' DNA-binding domain"/>
    <property type="match status" value="1"/>
</dbReference>
<evidence type="ECO:0000256" key="3">
    <source>
        <dbReference type="ARBA" id="ARBA00023163"/>
    </source>
</evidence>
<dbReference type="EMBL" id="QVPD01000001">
    <property type="protein sequence ID" value="RFP62501.1"/>
    <property type="molecule type" value="Genomic_DNA"/>
</dbReference>
<dbReference type="PANTHER" id="PTHR43132">
    <property type="entry name" value="ARSENICAL RESISTANCE OPERON REPRESSOR ARSR-RELATED"/>
    <property type="match status" value="1"/>
</dbReference>
<sequence>MHTDTALQALHALGQPSRLAAFRALVQAGVDGLSVGELREQLDLPAATLSAHLNVLRRAGLVRDARAGRVIRVSAAYAQMNALLAYLTQNCCAGADCGTPAAPCSPSPEESRP</sequence>
<dbReference type="SMART" id="SM00418">
    <property type="entry name" value="HTH_ARSR"/>
    <property type="match status" value="1"/>
</dbReference>
<evidence type="ECO:0000259" key="4">
    <source>
        <dbReference type="PROSITE" id="PS50987"/>
    </source>
</evidence>
<evidence type="ECO:0000313" key="6">
    <source>
        <dbReference type="Proteomes" id="UP000262917"/>
    </source>
</evidence>
<dbReference type="GO" id="GO:0003700">
    <property type="term" value="F:DNA-binding transcription factor activity"/>
    <property type="evidence" value="ECO:0007669"/>
    <property type="project" value="InterPro"/>
</dbReference>
<dbReference type="InterPro" id="IPR011991">
    <property type="entry name" value="ArsR-like_HTH"/>
</dbReference>
<dbReference type="PROSITE" id="PS50987">
    <property type="entry name" value="HTH_ARSR_2"/>
    <property type="match status" value="1"/>
</dbReference>
<name>A0A372DSD2_9GAMM</name>
<dbReference type="OrthoDB" id="5297460at2"/>
<dbReference type="InterPro" id="IPR051011">
    <property type="entry name" value="Metal_resp_trans_reg"/>
</dbReference>
<evidence type="ECO:0000256" key="2">
    <source>
        <dbReference type="ARBA" id="ARBA00023125"/>
    </source>
</evidence>
<reference evidence="5 6" key="1">
    <citation type="submission" date="2018-08" db="EMBL/GenBank/DDBJ databases">
        <title>Lysobacter weifangensis sp. nov., a new member of the family 'Xanthomonadaceae', isolated from soil in a farmland.</title>
        <authorList>
            <person name="Zhao H."/>
        </authorList>
    </citation>
    <scope>NUCLEOTIDE SEQUENCE [LARGE SCALE GENOMIC DNA]</scope>
    <source>
        <strain evidence="5 6">WF-2</strain>
    </source>
</reference>
<dbReference type="GO" id="GO:0003677">
    <property type="term" value="F:DNA binding"/>
    <property type="evidence" value="ECO:0007669"/>
    <property type="project" value="UniProtKB-KW"/>
</dbReference>
<keyword evidence="3" id="KW-0804">Transcription</keyword>
<accession>A0A372DSD2</accession>
<dbReference type="Pfam" id="PF12840">
    <property type="entry name" value="HTH_20"/>
    <property type="match status" value="1"/>
</dbReference>
<evidence type="ECO:0000313" key="5">
    <source>
        <dbReference type="EMBL" id="RFP62501.1"/>
    </source>
</evidence>
<proteinExistence type="predicted"/>
<dbReference type="Gene3D" id="1.10.10.10">
    <property type="entry name" value="Winged helix-like DNA-binding domain superfamily/Winged helix DNA-binding domain"/>
    <property type="match status" value="1"/>
</dbReference>
<comment type="caution">
    <text evidence="5">The sequence shown here is derived from an EMBL/GenBank/DDBJ whole genome shotgun (WGS) entry which is preliminary data.</text>
</comment>
<dbReference type="InterPro" id="IPR001845">
    <property type="entry name" value="HTH_ArsR_DNA-bd_dom"/>
</dbReference>
<dbReference type="CDD" id="cd00090">
    <property type="entry name" value="HTH_ARSR"/>
    <property type="match status" value="1"/>
</dbReference>
<dbReference type="AlphaFoldDB" id="A0A372DSD2"/>